<dbReference type="InterPro" id="IPR012938">
    <property type="entry name" value="Glc/Sorbosone_DH"/>
</dbReference>
<dbReference type="SUPFAM" id="SSF50952">
    <property type="entry name" value="Soluble quinoprotein glucose dehydrogenase"/>
    <property type="match status" value="1"/>
</dbReference>
<dbReference type="HOGENOM" id="CLU_012344_3_0_7"/>
<evidence type="ECO:0000259" key="2">
    <source>
        <dbReference type="Pfam" id="PF07995"/>
    </source>
</evidence>
<dbReference type="InterPro" id="IPR011042">
    <property type="entry name" value="6-blade_b-propeller_TolB-like"/>
</dbReference>
<feature type="signal peptide" evidence="1">
    <location>
        <begin position="1"/>
        <end position="28"/>
    </location>
</feature>
<feature type="domain" description="Glucose/Sorbosone dehydrogenase" evidence="2">
    <location>
        <begin position="41"/>
        <end position="290"/>
    </location>
</feature>
<organism evidence="3 4">
    <name type="scientific">Desulfocurvibacter africanus subsp. africanus str. Walvis Bay</name>
    <dbReference type="NCBI Taxonomy" id="690850"/>
    <lineage>
        <taxon>Bacteria</taxon>
        <taxon>Pseudomonadati</taxon>
        <taxon>Thermodesulfobacteriota</taxon>
        <taxon>Desulfovibrionia</taxon>
        <taxon>Desulfovibrionales</taxon>
        <taxon>Desulfovibrionaceae</taxon>
        <taxon>Desulfocurvibacter</taxon>
    </lineage>
</organism>
<dbReference type="eggNOG" id="COG2133">
    <property type="taxonomic scope" value="Bacteria"/>
</dbReference>
<name>F3YVV0_DESAF</name>
<feature type="chain" id="PRO_5003303186" evidence="1">
    <location>
        <begin position="29"/>
        <end position="393"/>
    </location>
</feature>
<dbReference type="Pfam" id="PF07995">
    <property type="entry name" value="GSDH"/>
    <property type="match status" value="1"/>
</dbReference>
<keyword evidence="1" id="KW-0732">Signal</keyword>
<evidence type="ECO:0000313" key="3">
    <source>
        <dbReference type="EMBL" id="EGJ48908.1"/>
    </source>
</evidence>
<protein>
    <submittedName>
        <fullName evidence="3">Glucose/sorbosone dehydrogenase-like protein</fullName>
    </submittedName>
</protein>
<evidence type="ECO:0000313" key="4">
    <source>
        <dbReference type="Proteomes" id="UP000007844"/>
    </source>
</evidence>
<proteinExistence type="predicted"/>
<accession>F3YVV0</accession>
<reference evidence="3 4" key="1">
    <citation type="journal article" date="2011" name="J. Bacteriol.">
        <title>Genome sequence of the mercury-methylating and pleomorphic Desulfovibrio africanus Strain Walvis Bay.</title>
        <authorList>
            <person name="Brown S.D."/>
            <person name="Wall J.D."/>
            <person name="Kucken A.M."/>
            <person name="Gilmour C.C."/>
            <person name="Podar M."/>
            <person name="Brandt C.C."/>
            <person name="Teshima H."/>
            <person name="Detter J.C."/>
            <person name="Han C.S."/>
            <person name="Land M.L."/>
            <person name="Lucas S."/>
            <person name="Han J."/>
            <person name="Pennacchio L."/>
            <person name="Nolan M."/>
            <person name="Pitluck S."/>
            <person name="Woyke T."/>
            <person name="Goodwin L."/>
            <person name="Palumbo A.V."/>
            <person name="Elias D.A."/>
        </authorList>
    </citation>
    <scope>NUCLEOTIDE SEQUENCE [LARGE SCALE GENOMIC DNA]</scope>
    <source>
        <strain evidence="3 4">Walvis Bay</strain>
    </source>
</reference>
<dbReference type="EMBL" id="CP003221">
    <property type="protein sequence ID" value="EGJ48908.1"/>
    <property type="molecule type" value="Genomic_DNA"/>
</dbReference>
<dbReference type="Proteomes" id="UP000007844">
    <property type="component" value="Chromosome"/>
</dbReference>
<keyword evidence="4" id="KW-1185">Reference proteome</keyword>
<gene>
    <name evidence="3" type="ORF">Desaf_0555</name>
</gene>
<dbReference type="STRING" id="690850.Desaf_0555"/>
<evidence type="ECO:0000256" key="1">
    <source>
        <dbReference type="SAM" id="SignalP"/>
    </source>
</evidence>
<dbReference type="PANTHER" id="PTHR19328">
    <property type="entry name" value="HEDGEHOG-INTERACTING PROTEIN"/>
    <property type="match status" value="1"/>
</dbReference>
<dbReference type="PANTHER" id="PTHR19328:SF75">
    <property type="entry name" value="ALDOSE SUGAR DEHYDROGENASE YLII"/>
    <property type="match status" value="1"/>
</dbReference>
<sequence precursor="true">MPRLPAMPALSALSALVLMFLLALPVAAQQVTLTTVASGFELPLQVTHAEDDSGRIFVTERAGRVRIVLAGQVLAEPFLDIAGRVSTGGERGLLSVAFPLGYAALGHFYAYYADLDGNIVISRFAVSTDPDRADPASEEILLTIPHPDFDNHYGGQLAFGPDGYLYAGTGDGGGAGDPNGNAQNQDSLLGKLLRLDVESGPDPATGQAYRIPPDNPFAGGESPRPEIWAMGLRNPWRFSFARATGDLWIADVGQNSFEEIDMQPAGAAGGRNYGWNILEGGACFGADECTPPDRYAPPVAVYGRDLGQSVTGGYMHRGMYVFADFVAGRIFALRNQTGEWNLTVLVETDLNISALGEDQAGRLYLCDYAGGTLQRLRFPAAPTAAFSLLVLPD</sequence>
<dbReference type="KEGG" id="daf:Desaf_0555"/>
<dbReference type="AlphaFoldDB" id="F3YVV0"/>
<dbReference type="Gene3D" id="2.120.10.30">
    <property type="entry name" value="TolB, C-terminal domain"/>
    <property type="match status" value="1"/>
</dbReference>
<dbReference type="InterPro" id="IPR011041">
    <property type="entry name" value="Quinoprot_gluc/sorb_DH_b-prop"/>
</dbReference>
<dbReference type="RefSeq" id="WP_014258749.1">
    <property type="nucleotide sequence ID" value="NC_016629.1"/>
</dbReference>